<dbReference type="PANTHER" id="PTHR33121:SF32">
    <property type="entry name" value="RNASE E SPECIFICITY FACTOR CSRD"/>
    <property type="match status" value="1"/>
</dbReference>
<gene>
    <name evidence="3" type="ORF">B0W48_06370</name>
</gene>
<organism evidence="3 4">
    <name type="scientific">Pseudoalteromonas aliena</name>
    <dbReference type="NCBI Taxonomy" id="247523"/>
    <lineage>
        <taxon>Bacteria</taxon>
        <taxon>Pseudomonadati</taxon>
        <taxon>Pseudomonadota</taxon>
        <taxon>Gammaproteobacteria</taxon>
        <taxon>Alteromonadales</taxon>
        <taxon>Pseudoalteromonadaceae</taxon>
        <taxon>Pseudoalteromonas</taxon>
    </lineage>
</organism>
<feature type="domain" description="EAL" evidence="2">
    <location>
        <begin position="312"/>
        <end position="557"/>
    </location>
</feature>
<feature type="transmembrane region" description="Helical" evidence="1">
    <location>
        <begin position="111"/>
        <end position="129"/>
    </location>
</feature>
<keyword evidence="1" id="KW-1133">Transmembrane helix</keyword>
<dbReference type="InterPro" id="IPR001633">
    <property type="entry name" value="EAL_dom"/>
</dbReference>
<proteinExistence type="predicted"/>
<dbReference type="SMART" id="SM00052">
    <property type="entry name" value="EAL"/>
    <property type="match status" value="1"/>
</dbReference>
<dbReference type="PANTHER" id="PTHR33121">
    <property type="entry name" value="CYCLIC DI-GMP PHOSPHODIESTERASE PDEF"/>
    <property type="match status" value="1"/>
</dbReference>
<dbReference type="Gene3D" id="3.20.20.450">
    <property type="entry name" value="EAL domain"/>
    <property type="match status" value="1"/>
</dbReference>
<evidence type="ECO:0000313" key="3">
    <source>
        <dbReference type="EMBL" id="AQQ02029.1"/>
    </source>
</evidence>
<keyword evidence="1" id="KW-0812">Transmembrane</keyword>
<dbReference type="EMBL" id="CP019628">
    <property type="protein sequence ID" value="AQQ02029.1"/>
    <property type="molecule type" value="Genomic_DNA"/>
</dbReference>
<evidence type="ECO:0000259" key="2">
    <source>
        <dbReference type="PROSITE" id="PS50883"/>
    </source>
</evidence>
<dbReference type="InterPro" id="IPR050706">
    <property type="entry name" value="Cyclic-di-GMP_PDE-like"/>
</dbReference>
<dbReference type="AlphaFoldDB" id="A0A1Q2H3T5"/>
<sequence>MQKVRLWFLNQFKAIYLLFLVLSLIALNLTLNNALHDKAHRSGQQFVKQIYELQIDPTIDSQIVTALAQSRGFMLKLDPSSASLMQPERDVFSYKTLNISLYHYPSWIVESYLFILLNLIILGTTRWFYKWRDTLKPAQLNSLQYLIAKPSTADAKKIKSLIKPLKSSELRALDKEIVTCHSIYVLIECDCRFDKHTDKEASFKILIIKSFPELSGSSFKLLDNGSFAITLFNVPITELDRYIERLHQRIFLLCQQHQKTIVRKSIKVGACDYCFEDDQTNVYQLAKSALTLSQFSLLQHCHRLSLSDNQEKGITSKQIIENIKKNKFVLSFQPLFDLTDGDILQHEAIIKVRHNTHGLLDAKSYITQVKTAKDALMIDKSILTKILKLVVTENSPLTVSINLHPENWLSTQFWGWLSVCVDDLKLSSRLQFEISDDYFFAHKAAVINAFRVIKKDSAHIILDNVNSSKNIPMLINYKEVCGLKLSYQLVHLINEKTQHQKQIKRIINAGKLLNLPVYAVGVETQKELLTLTKLGVAAAQGFYFSRPLQELTEAVFH</sequence>
<protein>
    <submittedName>
        <fullName evidence="3">Diguanylate phosphodiesterase</fullName>
    </submittedName>
</protein>
<evidence type="ECO:0000313" key="4">
    <source>
        <dbReference type="Proteomes" id="UP000188243"/>
    </source>
</evidence>
<evidence type="ECO:0000256" key="1">
    <source>
        <dbReference type="SAM" id="Phobius"/>
    </source>
</evidence>
<dbReference type="Pfam" id="PF00563">
    <property type="entry name" value="EAL"/>
    <property type="match status" value="1"/>
</dbReference>
<dbReference type="SUPFAM" id="SSF141868">
    <property type="entry name" value="EAL domain-like"/>
    <property type="match status" value="1"/>
</dbReference>
<dbReference type="GO" id="GO:0071111">
    <property type="term" value="F:cyclic-guanylate-specific phosphodiesterase activity"/>
    <property type="evidence" value="ECO:0007669"/>
    <property type="project" value="InterPro"/>
</dbReference>
<dbReference type="CDD" id="cd01948">
    <property type="entry name" value="EAL"/>
    <property type="match status" value="1"/>
</dbReference>
<keyword evidence="1" id="KW-0472">Membrane</keyword>
<reference evidence="3 4" key="1">
    <citation type="submission" date="2017-02" db="EMBL/GenBank/DDBJ databases">
        <title>Complete genome sequence of the cold-active Pseudoalteromonas aliena strain EH1 isolated from Arctic seawater.</title>
        <authorList>
            <person name="Kim E."/>
            <person name="Heo E."/>
            <person name="Kim H."/>
            <person name="Kim D."/>
        </authorList>
    </citation>
    <scope>NUCLEOTIDE SEQUENCE [LARGE SCALE GENOMIC DNA]</scope>
    <source>
        <strain evidence="3 4">EH1</strain>
    </source>
</reference>
<dbReference type="Proteomes" id="UP000188243">
    <property type="component" value="Chromosome"/>
</dbReference>
<feature type="transmembrane region" description="Helical" evidence="1">
    <location>
        <begin position="12"/>
        <end position="31"/>
    </location>
</feature>
<name>A0A1Q2H3T5_9GAMM</name>
<accession>A0A1Q2H3T5</accession>
<dbReference type="STRING" id="247523.B0W48_06370"/>
<dbReference type="PROSITE" id="PS50883">
    <property type="entry name" value="EAL"/>
    <property type="match status" value="1"/>
</dbReference>
<dbReference type="InterPro" id="IPR035919">
    <property type="entry name" value="EAL_sf"/>
</dbReference>
<dbReference type="KEGG" id="paln:B0W48_06370"/>